<evidence type="ECO:0000313" key="10">
    <source>
        <dbReference type="Proteomes" id="UP000559027"/>
    </source>
</evidence>
<dbReference type="CDD" id="cd00038">
    <property type="entry name" value="CAP_ED"/>
    <property type="match status" value="1"/>
</dbReference>
<dbReference type="Pfam" id="PF00027">
    <property type="entry name" value="cNMP_binding"/>
    <property type="match status" value="1"/>
</dbReference>
<dbReference type="OrthoDB" id="409725at2759"/>
<feature type="compositionally biased region" description="Polar residues" evidence="5">
    <location>
        <begin position="1"/>
        <end position="22"/>
    </location>
</feature>
<name>A0A8H5CTM4_9AGAR</name>
<feature type="region of interest" description="Disordered" evidence="5">
    <location>
        <begin position="195"/>
        <end position="226"/>
    </location>
</feature>
<dbReference type="InterPro" id="IPR036513">
    <property type="entry name" value="STAS_dom_sf"/>
</dbReference>
<evidence type="ECO:0000256" key="1">
    <source>
        <dbReference type="ARBA" id="ARBA00004141"/>
    </source>
</evidence>
<feature type="region of interest" description="Disordered" evidence="5">
    <location>
        <begin position="1"/>
        <end position="99"/>
    </location>
</feature>
<dbReference type="CDD" id="cd07042">
    <property type="entry name" value="STAS_SulP_like_sulfate_transporter"/>
    <property type="match status" value="1"/>
</dbReference>
<dbReference type="PROSITE" id="PS50042">
    <property type="entry name" value="CNMP_BINDING_3"/>
    <property type="match status" value="1"/>
</dbReference>
<feature type="region of interest" description="Disordered" evidence="5">
    <location>
        <begin position="131"/>
        <end position="157"/>
    </location>
</feature>
<feature type="transmembrane region" description="Helical" evidence="6">
    <location>
        <begin position="566"/>
        <end position="591"/>
    </location>
</feature>
<dbReference type="InterPro" id="IPR002645">
    <property type="entry name" value="STAS_dom"/>
</dbReference>
<feature type="transmembrane region" description="Helical" evidence="6">
    <location>
        <begin position="813"/>
        <end position="846"/>
    </location>
</feature>
<feature type="domain" description="STAS" evidence="8">
    <location>
        <begin position="938"/>
        <end position="1045"/>
    </location>
</feature>
<dbReference type="Proteomes" id="UP000559027">
    <property type="component" value="Unassembled WGS sequence"/>
</dbReference>
<dbReference type="Pfam" id="PF00916">
    <property type="entry name" value="Sulfate_transp"/>
    <property type="match status" value="1"/>
</dbReference>
<dbReference type="Gene3D" id="3.30.750.24">
    <property type="entry name" value="STAS domain"/>
    <property type="match status" value="1"/>
</dbReference>
<feature type="transmembrane region" description="Helical" evidence="6">
    <location>
        <begin position="502"/>
        <end position="525"/>
    </location>
</feature>
<keyword evidence="4 6" id="KW-0472">Membrane</keyword>
<dbReference type="EMBL" id="JAACJO010000023">
    <property type="protein sequence ID" value="KAF5347732.1"/>
    <property type="molecule type" value="Genomic_DNA"/>
</dbReference>
<feature type="region of interest" description="Disordered" evidence="5">
    <location>
        <begin position="245"/>
        <end position="397"/>
    </location>
</feature>
<dbReference type="PROSITE" id="PS50801">
    <property type="entry name" value="STAS"/>
    <property type="match status" value="1"/>
</dbReference>
<evidence type="ECO:0000256" key="5">
    <source>
        <dbReference type="SAM" id="MobiDB-lite"/>
    </source>
</evidence>
<feature type="transmembrane region" description="Helical" evidence="6">
    <location>
        <begin position="603"/>
        <end position="621"/>
    </location>
</feature>
<evidence type="ECO:0000256" key="6">
    <source>
        <dbReference type="SAM" id="Phobius"/>
    </source>
</evidence>
<evidence type="ECO:0008006" key="11">
    <source>
        <dbReference type="Google" id="ProtNLM"/>
    </source>
</evidence>
<keyword evidence="3 6" id="KW-1133">Transmembrane helix</keyword>
<evidence type="ECO:0000256" key="3">
    <source>
        <dbReference type="ARBA" id="ARBA00022989"/>
    </source>
</evidence>
<dbReference type="PANTHER" id="PTHR43310:SF4">
    <property type="entry name" value="AFR304WP"/>
    <property type="match status" value="1"/>
</dbReference>
<feature type="compositionally biased region" description="Low complexity" evidence="5">
    <location>
        <begin position="136"/>
        <end position="150"/>
    </location>
</feature>
<dbReference type="InterPro" id="IPR052706">
    <property type="entry name" value="Membrane-Transporter-like"/>
</dbReference>
<feature type="compositionally biased region" description="Polar residues" evidence="5">
    <location>
        <begin position="323"/>
        <end position="333"/>
    </location>
</feature>
<comment type="caution">
    <text evidence="9">The sequence shown here is derived from an EMBL/GenBank/DDBJ whole genome shotgun (WGS) entry which is preliminary data.</text>
</comment>
<feature type="transmembrane region" description="Helical" evidence="6">
    <location>
        <begin position="781"/>
        <end position="801"/>
    </location>
</feature>
<feature type="compositionally biased region" description="Low complexity" evidence="5">
    <location>
        <begin position="197"/>
        <end position="206"/>
    </location>
</feature>
<feature type="compositionally biased region" description="Low complexity" evidence="5">
    <location>
        <begin position="351"/>
        <end position="367"/>
    </location>
</feature>
<evidence type="ECO:0000259" key="8">
    <source>
        <dbReference type="PROSITE" id="PS50801"/>
    </source>
</evidence>
<dbReference type="PANTHER" id="PTHR43310">
    <property type="entry name" value="SULFATE TRANSPORTER YBAR-RELATED"/>
    <property type="match status" value="1"/>
</dbReference>
<feature type="transmembrane region" description="Helical" evidence="6">
    <location>
        <begin position="470"/>
        <end position="490"/>
    </location>
</feature>
<keyword evidence="10" id="KW-1185">Reference proteome</keyword>
<proteinExistence type="predicted"/>
<sequence length="1264" mass="138710">MPQSPSASELPTASAASTSQVSFIARMRRRLSDLVTPDPRPRPSTATPSSMHSPFLTDFDDEEPHSDDIANTPQPSAAWDHDSPSSQRFSLQPNSVQEDQEIAADNEQFSARMMPVPHEFQVHRAGLLQTRSYNAPGPLSSGSSTSPCSGQNPPYPHSQNTIRLTTMQLSNLPFHPSPTFITSDRHQRTWEPILGVPASAPPSSRGPSRERITTSSSFPSGHSPRQQGTYAIRFYEKLPNYPSHSEPITSSLLPNDVESAARSSGERTINDLTPSVTSHPTSKPASGEALPSHMPFISPHSTNTTVSENSFTQPEDRLPPETKSATPQVNASAGPSGLTLLRPRVSPPASPVATPSFSTTSTSGSETPKARSRPNPFDDLSNSTPNPMGYKTHDHDPTRLQVSERTPLLSAHGQNGHSSPSPQTGFLRSIFSSRHRVNSERPVFHFGSDASRWRKVARQKIYQLPTYSKMAFAAIPAVLLGCLINILDGVSYGMIIFPSTGVFADLGPMGVSLFFVSTVVGQLVYTCGGSGFAGANGSMMIEVVPFFHMIANSIATEIGEEHPKEVIATTLVAFSLSSILTGLSFFLLGALKLGKIVGFFPRHILVGCIGGIGVFLIRTGLTVSMQMPEEEFTMSLETLRAMFLDFKALILWTIPLTLAILLRLVTHKFNHQLIFPLYFVLMAAIFYIVTGTAKFDLGQLREAGWLFNLGTGSQESWYKFYTYFDYHLIKFGPLWSTLPTQFALLFFNILHPPLNVPALAVSLNEDVDTNKELVGHGYSNLLSGLVGSVPNYLVYVNTLLFYRVGGNNRIAGFLLAIATCVLLFIGTGPIAYIPVMVVGALIYVLGIDLVKEALWDTRHRVSRTEYITIVSIMVVMTGWDFVIGVLFGIVVSCFFFVVQNSQVRSIRAIYTGETAMSAVRRPSLQRAYIRDVAKQTTILRLQGFLFFGTITYVEETIRNLIEGPSWQKNPIEFLVVDLTLVAGVDMSASEAFVRIQRLLSAKGVTLVFCGFAADSAVGKSLESADVLGAEGVELFLTFNDAMEWTENAYLRSWFRDHKIETSPTPLPVPLRPDSALDLQRTADSFVRSPRRSYLHSVGNRTIGAEYTLRSEPETTSEPLNTVTKAFSSYGDIDAQNFSGISKYFAKITVPASHVLWRQGDAPDGLYIIESGVLRATYIFANQTQHLEECMVPGTVAGELSALANSPRNATCVVEHLATLWRMGMQDLDRLRREEPRLSALFTQLVLKAASTDYDILLSAIASRQ</sequence>
<dbReference type="AlphaFoldDB" id="A0A8H5CTM4"/>
<dbReference type="InterPro" id="IPR000595">
    <property type="entry name" value="cNMP-bd_dom"/>
</dbReference>
<feature type="transmembrane region" description="Helical" evidence="6">
    <location>
        <begin position="641"/>
        <end position="661"/>
    </location>
</feature>
<protein>
    <recommendedName>
        <fullName evidence="11">Sulfate transporter</fullName>
    </recommendedName>
</protein>
<feature type="compositionally biased region" description="Polar residues" evidence="5">
    <location>
        <begin position="299"/>
        <end position="313"/>
    </location>
</feature>
<reference evidence="9 10" key="1">
    <citation type="journal article" date="2020" name="ISME J.">
        <title>Uncovering the hidden diversity of litter-decomposition mechanisms in mushroom-forming fungi.</title>
        <authorList>
            <person name="Floudas D."/>
            <person name="Bentzer J."/>
            <person name="Ahren D."/>
            <person name="Johansson T."/>
            <person name="Persson P."/>
            <person name="Tunlid A."/>
        </authorList>
    </citation>
    <scope>NUCLEOTIDE SEQUENCE [LARGE SCALE GENOMIC DNA]</scope>
    <source>
        <strain evidence="9 10">CBS 146.42</strain>
    </source>
</reference>
<dbReference type="SUPFAM" id="SSF51206">
    <property type="entry name" value="cAMP-binding domain-like"/>
    <property type="match status" value="1"/>
</dbReference>
<keyword evidence="2 6" id="KW-0812">Transmembrane</keyword>
<feature type="compositionally biased region" description="Polar residues" evidence="5">
    <location>
        <begin position="213"/>
        <end position="226"/>
    </location>
</feature>
<dbReference type="Gene3D" id="2.60.120.10">
    <property type="entry name" value="Jelly Rolls"/>
    <property type="match status" value="1"/>
</dbReference>
<evidence type="ECO:0000313" key="9">
    <source>
        <dbReference type="EMBL" id="KAF5347732.1"/>
    </source>
</evidence>
<evidence type="ECO:0000256" key="4">
    <source>
        <dbReference type="ARBA" id="ARBA00023136"/>
    </source>
</evidence>
<comment type="subcellular location">
    <subcellularLocation>
        <location evidence="1">Membrane</location>
        <topology evidence="1">Multi-pass membrane protein</topology>
    </subcellularLocation>
</comment>
<dbReference type="Pfam" id="PF01740">
    <property type="entry name" value="STAS"/>
    <property type="match status" value="1"/>
</dbReference>
<feature type="transmembrane region" description="Helical" evidence="6">
    <location>
        <begin position="866"/>
        <end position="898"/>
    </location>
</feature>
<dbReference type="InterPro" id="IPR011547">
    <property type="entry name" value="SLC26A/SulP_dom"/>
</dbReference>
<evidence type="ECO:0000256" key="2">
    <source>
        <dbReference type="ARBA" id="ARBA00022692"/>
    </source>
</evidence>
<gene>
    <name evidence="9" type="ORF">D9756_010235</name>
</gene>
<feature type="compositionally biased region" description="Polar residues" evidence="5">
    <location>
        <begin position="84"/>
        <end position="97"/>
    </location>
</feature>
<dbReference type="SMART" id="SM00100">
    <property type="entry name" value="cNMP"/>
    <property type="match status" value="1"/>
</dbReference>
<feature type="domain" description="Cyclic nucleotide-binding" evidence="7">
    <location>
        <begin position="1128"/>
        <end position="1230"/>
    </location>
</feature>
<organism evidence="9 10">
    <name type="scientific">Leucocoprinus leucothites</name>
    <dbReference type="NCBI Taxonomy" id="201217"/>
    <lineage>
        <taxon>Eukaryota</taxon>
        <taxon>Fungi</taxon>
        <taxon>Dikarya</taxon>
        <taxon>Basidiomycota</taxon>
        <taxon>Agaricomycotina</taxon>
        <taxon>Agaricomycetes</taxon>
        <taxon>Agaricomycetidae</taxon>
        <taxon>Agaricales</taxon>
        <taxon>Agaricineae</taxon>
        <taxon>Agaricaceae</taxon>
        <taxon>Leucocoprinus</taxon>
    </lineage>
</organism>
<dbReference type="SUPFAM" id="SSF52091">
    <property type="entry name" value="SpoIIaa-like"/>
    <property type="match status" value="1"/>
</dbReference>
<accession>A0A8H5CTM4</accession>
<feature type="transmembrane region" description="Helical" evidence="6">
    <location>
        <begin position="673"/>
        <end position="690"/>
    </location>
</feature>
<dbReference type="InterPro" id="IPR018490">
    <property type="entry name" value="cNMP-bd_dom_sf"/>
</dbReference>
<dbReference type="InterPro" id="IPR014710">
    <property type="entry name" value="RmlC-like_jellyroll"/>
</dbReference>
<dbReference type="GO" id="GO:0016020">
    <property type="term" value="C:membrane"/>
    <property type="evidence" value="ECO:0007669"/>
    <property type="project" value="UniProtKB-SubCell"/>
</dbReference>
<feature type="compositionally biased region" description="Polar residues" evidence="5">
    <location>
        <begin position="270"/>
        <end position="284"/>
    </location>
</feature>
<evidence type="ECO:0000259" key="7">
    <source>
        <dbReference type="PROSITE" id="PS50042"/>
    </source>
</evidence>